<dbReference type="InterPro" id="IPR051487">
    <property type="entry name" value="Ser/Thr_Proteases_Immune/Dev"/>
</dbReference>
<dbReference type="AlphaFoldDB" id="A0A9J6BJZ4"/>
<reference evidence="6" key="1">
    <citation type="submission" date="2021-03" db="EMBL/GenBank/DDBJ databases">
        <title>Chromosome level genome of the anhydrobiotic midge Polypedilum vanderplanki.</title>
        <authorList>
            <person name="Yoshida Y."/>
            <person name="Kikawada T."/>
            <person name="Gusev O."/>
        </authorList>
    </citation>
    <scope>NUCLEOTIDE SEQUENCE</scope>
    <source>
        <strain evidence="6">NIAS01</strain>
        <tissue evidence="6">Whole body or cell culture</tissue>
    </source>
</reference>
<evidence type="ECO:0000313" key="6">
    <source>
        <dbReference type="EMBL" id="KAG5669911.1"/>
    </source>
</evidence>
<keyword evidence="4" id="KW-0732">Signal</keyword>
<evidence type="ECO:0000256" key="4">
    <source>
        <dbReference type="SAM" id="SignalP"/>
    </source>
</evidence>
<evidence type="ECO:0000256" key="3">
    <source>
        <dbReference type="ARBA" id="ARBA00024195"/>
    </source>
</evidence>
<evidence type="ECO:0000256" key="2">
    <source>
        <dbReference type="ARBA" id="ARBA00023180"/>
    </source>
</evidence>
<feature type="domain" description="Peptidase S1" evidence="5">
    <location>
        <begin position="42"/>
        <end position="293"/>
    </location>
</feature>
<feature type="signal peptide" evidence="4">
    <location>
        <begin position="1"/>
        <end position="18"/>
    </location>
</feature>
<evidence type="ECO:0000259" key="5">
    <source>
        <dbReference type="PROSITE" id="PS50240"/>
    </source>
</evidence>
<sequence length="293" mass="33193">MIKKILISLIVLATISYAAMLNYKYNYDDSICGIMSRSAGLIIGGKHSSRSQFPWMAVIAVKNNKHWTHQGSGSLISSRHVLSYVGTVSYPDVNNKWISVSADRVEVFLGVTNKNDLKKLESWTKVGVSKIVEHPNAKMLIKSMTINKIAILTLAHEVTFSEFIRPVCLWPFTEDFIGKNAFAVGYGRDETGRKTLNRKHVHVTIIDQKKCEKFYNKEFQIANETKLFCTIGDGDSGPCIYDDMLYIKVNAHWYLKGILTTSYVFDDGSCVTDRPTLYEDITPIISWIIDQMK</sequence>
<dbReference type="GO" id="GO:0004252">
    <property type="term" value="F:serine-type endopeptidase activity"/>
    <property type="evidence" value="ECO:0007669"/>
    <property type="project" value="InterPro"/>
</dbReference>
<keyword evidence="2" id="KW-0325">Glycoprotein</keyword>
<comment type="caution">
    <text evidence="6">The sequence shown here is derived from an EMBL/GenBank/DDBJ whole genome shotgun (WGS) entry which is preliminary data.</text>
</comment>
<feature type="chain" id="PRO_5039953057" description="Peptidase S1 domain-containing protein" evidence="4">
    <location>
        <begin position="19"/>
        <end position="293"/>
    </location>
</feature>
<dbReference type="SUPFAM" id="SSF50494">
    <property type="entry name" value="Trypsin-like serine proteases"/>
    <property type="match status" value="1"/>
</dbReference>
<keyword evidence="1" id="KW-1015">Disulfide bond</keyword>
<dbReference type="InterPro" id="IPR009003">
    <property type="entry name" value="Peptidase_S1_PA"/>
</dbReference>
<dbReference type="PANTHER" id="PTHR24256">
    <property type="entry name" value="TRYPTASE-RELATED"/>
    <property type="match status" value="1"/>
</dbReference>
<dbReference type="GO" id="GO:0006508">
    <property type="term" value="P:proteolysis"/>
    <property type="evidence" value="ECO:0007669"/>
    <property type="project" value="InterPro"/>
</dbReference>
<dbReference type="InterPro" id="IPR043504">
    <property type="entry name" value="Peptidase_S1_PA_chymotrypsin"/>
</dbReference>
<proteinExistence type="inferred from homology"/>
<evidence type="ECO:0000313" key="7">
    <source>
        <dbReference type="Proteomes" id="UP001107558"/>
    </source>
</evidence>
<dbReference type="InterPro" id="IPR001254">
    <property type="entry name" value="Trypsin_dom"/>
</dbReference>
<protein>
    <recommendedName>
        <fullName evidence="5">Peptidase S1 domain-containing protein</fullName>
    </recommendedName>
</protein>
<dbReference type="Proteomes" id="UP001107558">
    <property type="component" value="Chromosome 3"/>
</dbReference>
<dbReference type="EMBL" id="JADBJN010000003">
    <property type="protein sequence ID" value="KAG5669911.1"/>
    <property type="molecule type" value="Genomic_DNA"/>
</dbReference>
<evidence type="ECO:0000256" key="1">
    <source>
        <dbReference type="ARBA" id="ARBA00023157"/>
    </source>
</evidence>
<organism evidence="6 7">
    <name type="scientific">Polypedilum vanderplanki</name>
    <name type="common">Sleeping chironomid midge</name>
    <dbReference type="NCBI Taxonomy" id="319348"/>
    <lineage>
        <taxon>Eukaryota</taxon>
        <taxon>Metazoa</taxon>
        <taxon>Ecdysozoa</taxon>
        <taxon>Arthropoda</taxon>
        <taxon>Hexapoda</taxon>
        <taxon>Insecta</taxon>
        <taxon>Pterygota</taxon>
        <taxon>Neoptera</taxon>
        <taxon>Endopterygota</taxon>
        <taxon>Diptera</taxon>
        <taxon>Nematocera</taxon>
        <taxon>Chironomoidea</taxon>
        <taxon>Chironomidae</taxon>
        <taxon>Chironominae</taxon>
        <taxon>Polypedilum</taxon>
        <taxon>Polypedilum</taxon>
    </lineage>
</organism>
<dbReference type="Gene3D" id="2.40.10.10">
    <property type="entry name" value="Trypsin-like serine proteases"/>
    <property type="match status" value="1"/>
</dbReference>
<dbReference type="Pfam" id="PF00089">
    <property type="entry name" value="Trypsin"/>
    <property type="match status" value="1"/>
</dbReference>
<gene>
    <name evidence="6" type="ORF">PVAND_000201</name>
</gene>
<dbReference type="OrthoDB" id="238681at2759"/>
<name>A0A9J6BJZ4_POLVA</name>
<accession>A0A9J6BJZ4</accession>
<dbReference type="PROSITE" id="PS50240">
    <property type="entry name" value="TRYPSIN_DOM"/>
    <property type="match status" value="1"/>
</dbReference>
<dbReference type="SMART" id="SM00020">
    <property type="entry name" value="Tryp_SPc"/>
    <property type="match status" value="1"/>
</dbReference>
<comment type="similarity">
    <text evidence="3">Belongs to the peptidase S1 family. CLIP subfamily.</text>
</comment>
<keyword evidence="7" id="KW-1185">Reference proteome</keyword>